<keyword evidence="2" id="KW-0472">Membrane</keyword>
<feature type="compositionally biased region" description="Low complexity" evidence="1">
    <location>
        <begin position="589"/>
        <end position="600"/>
    </location>
</feature>
<feature type="compositionally biased region" description="Polar residues" evidence="1">
    <location>
        <begin position="460"/>
        <end position="471"/>
    </location>
</feature>
<evidence type="ECO:0000256" key="1">
    <source>
        <dbReference type="SAM" id="MobiDB-lite"/>
    </source>
</evidence>
<evidence type="ECO:0000313" key="3">
    <source>
        <dbReference type="Proteomes" id="UP000694888"/>
    </source>
</evidence>
<keyword evidence="2" id="KW-1133">Transmembrane helix</keyword>
<feature type="compositionally biased region" description="Low complexity" evidence="1">
    <location>
        <begin position="684"/>
        <end position="711"/>
    </location>
</feature>
<dbReference type="GeneID" id="101851504"/>
<feature type="compositionally biased region" description="Low complexity" evidence="1">
    <location>
        <begin position="758"/>
        <end position="771"/>
    </location>
</feature>
<reference evidence="4" key="1">
    <citation type="submission" date="2025-08" db="UniProtKB">
        <authorList>
            <consortium name="RefSeq"/>
        </authorList>
    </citation>
    <scope>IDENTIFICATION</scope>
</reference>
<name>A0ABM0JTC6_APLCA</name>
<feature type="region of interest" description="Disordered" evidence="1">
    <location>
        <begin position="758"/>
        <end position="801"/>
    </location>
</feature>
<protein>
    <submittedName>
        <fullName evidence="4">Myb-like protein I</fullName>
    </submittedName>
</protein>
<feature type="region of interest" description="Disordered" evidence="1">
    <location>
        <begin position="275"/>
        <end position="363"/>
    </location>
</feature>
<keyword evidence="3" id="KW-1185">Reference proteome</keyword>
<feature type="compositionally biased region" description="Polar residues" evidence="1">
    <location>
        <begin position="425"/>
        <end position="437"/>
    </location>
</feature>
<feature type="transmembrane region" description="Helical" evidence="2">
    <location>
        <begin position="12"/>
        <end position="38"/>
    </location>
</feature>
<dbReference type="Proteomes" id="UP000694888">
    <property type="component" value="Unplaced"/>
</dbReference>
<feature type="region of interest" description="Disordered" evidence="1">
    <location>
        <begin position="630"/>
        <end position="729"/>
    </location>
</feature>
<accession>A0ABM0JTC6</accession>
<feature type="compositionally biased region" description="Low complexity" evidence="1">
    <location>
        <begin position="328"/>
        <end position="337"/>
    </location>
</feature>
<evidence type="ECO:0000313" key="4">
    <source>
        <dbReference type="RefSeq" id="XP_005101017.1"/>
    </source>
</evidence>
<feature type="compositionally biased region" description="Gly residues" evidence="1">
    <location>
        <begin position="576"/>
        <end position="588"/>
    </location>
</feature>
<evidence type="ECO:0000256" key="2">
    <source>
        <dbReference type="SAM" id="Phobius"/>
    </source>
</evidence>
<keyword evidence="2" id="KW-0812">Transmembrane</keyword>
<organism evidence="3 4">
    <name type="scientific">Aplysia californica</name>
    <name type="common">California sea hare</name>
    <dbReference type="NCBI Taxonomy" id="6500"/>
    <lineage>
        <taxon>Eukaryota</taxon>
        <taxon>Metazoa</taxon>
        <taxon>Spiralia</taxon>
        <taxon>Lophotrochozoa</taxon>
        <taxon>Mollusca</taxon>
        <taxon>Gastropoda</taxon>
        <taxon>Heterobranchia</taxon>
        <taxon>Euthyneura</taxon>
        <taxon>Tectipleura</taxon>
        <taxon>Aplysiida</taxon>
        <taxon>Aplysioidea</taxon>
        <taxon>Aplysiidae</taxon>
        <taxon>Aplysia</taxon>
    </lineage>
</organism>
<gene>
    <name evidence="4" type="primary">LOC101851504</name>
</gene>
<feature type="compositionally biased region" description="Polar residues" evidence="1">
    <location>
        <begin position="630"/>
        <end position="658"/>
    </location>
</feature>
<proteinExistence type="predicted"/>
<sequence length="811" mass="86234">MSDEKSEGSMSYLFYVGIIIPTIITIVLFGVFIYCWFLQRARKEVLTKKYDPHGKMRRLGMSLEPPPPPAYCRIDDCSSGSSSLGVGGGGGILSLGGADNEAYDVSRSPSTEQEARGRPLYHTYHDSGISAGLAACGGLSPSQEGEPRPGGFAYRSCPDSGISGFSVSHTCRGCGQAAAVGQLPSPQQQQQQQLQHLHLGNEIQLHYEEQPQDMYHLQEQQQQQQQLHYDPNHFQQLSPQQQYHPQHQHQQQEHLPQVMLHQNLMPASVHPTHGVCYGDNMTHPQSPQHYNPPPVHPASLNLPLPPPRAGYDDRLNSFHQDSSPPPGASSAVASSSSTMQIRRDLSAAPRRQSPERAAPAGSVHHVMHPNDIQLQHELNSAAPSYNQGGGHIQENVSTLSPGRDGIATTYHFPNDHTAGGGLPIPSTSATHNFHSQNAPPPPPPPLQDRHYGHDPAAMSHPQTPSSPSKMATHSYRDSGVSDVGRSAQPGSASTSAAANDRPDSQASQSSTTDSEDSGFRSSHCAAHHNSQLSKHGNPLLKPLRRTRNHNGNGGNSNNARSGGKSTHRAARSNKSGGSGGGNGSGSGGNNSSNSDDSSSSAHGARPLITLNPQNLPHAMLDGPDVIATTTSLLHNNNNPDFVTTHSRNPTSRGSNQNPGAMMDHPDSAPRTSPGSSRAGLVLTSNNSKSSPVHSSNMNNTNNATTTNNSNNHHQHSPHRDNWPPSQSLNDQETMVKQSIDMADISTHLSWKYLQDISVSSSSSSSAPTKSSPGGGGGGGGPMMALQSCHQGLAPGANGDQPGMEVFGFSVV</sequence>
<feature type="region of interest" description="Disordered" evidence="1">
    <location>
        <begin position="381"/>
        <end position="616"/>
    </location>
</feature>
<feature type="compositionally biased region" description="Gly residues" evidence="1">
    <location>
        <begin position="772"/>
        <end position="781"/>
    </location>
</feature>
<dbReference type="RefSeq" id="XP_005101017.1">
    <property type="nucleotide sequence ID" value="XM_005100960.3"/>
</dbReference>
<feature type="compositionally biased region" description="Polar residues" evidence="1">
    <location>
        <begin position="488"/>
        <end position="497"/>
    </location>
</feature>